<organism evidence="2 3">
    <name type="scientific">Streptomyces flaveus</name>
    <dbReference type="NCBI Taxonomy" id="66370"/>
    <lineage>
        <taxon>Bacteria</taxon>
        <taxon>Bacillati</taxon>
        <taxon>Actinomycetota</taxon>
        <taxon>Actinomycetes</taxon>
        <taxon>Kitasatosporales</taxon>
        <taxon>Streptomycetaceae</taxon>
        <taxon>Streptomyces</taxon>
        <taxon>Streptomyces aurantiacus group</taxon>
    </lineage>
</organism>
<dbReference type="InterPro" id="IPR036390">
    <property type="entry name" value="WH_DNA-bd_sf"/>
</dbReference>
<keyword evidence="3" id="KW-1185">Reference proteome</keyword>
<evidence type="ECO:0000259" key="1">
    <source>
        <dbReference type="PROSITE" id="PS50995"/>
    </source>
</evidence>
<dbReference type="SMART" id="SM00347">
    <property type="entry name" value="HTH_MARR"/>
    <property type="match status" value="1"/>
</dbReference>
<feature type="domain" description="HTH marR-type" evidence="1">
    <location>
        <begin position="1"/>
        <end position="134"/>
    </location>
</feature>
<dbReference type="InterPro" id="IPR036388">
    <property type="entry name" value="WH-like_DNA-bd_sf"/>
</dbReference>
<reference evidence="2" key="2">
    <citation type="submission" date="2020-09" db="EMBL/GenBank/DDBJ databases">
        <authorList>
            <person name="Sun Q."/>
            <person name="Ohkuma M."/>
        </authorList>
    </citation>
    <scope>NUCLEOTIDE SEQUENCE</scope>
    <source>
        <strain evidence="2">JCM 3035</strain>
    </source>
</reference>
<dbReference type="PROSITE" id="PS50995">
    <property type="entry name" value="HTH_MARR_2"/>
    <property type="match status" value="1"/>
</dbReference>
<dbReference type="EMBL" id="BMPQ01000008">
    <property type="protein sequence ID" value="GGK72102.1"/>
    <property type="molecule type" value="Genomic_DNA"/>
</dbReference>
<dbReference type="PANTHER" id="PTHR33164">
    <property type="entry name" value="TRANSCRIPTIONAL REGULATOR, MARR FAMILY"/>
    <property type="match status" value="1"/>
</dbReference>
<dbReference type="Gene3D" id="1.10.10.10">
    <property type="entry name" value="Winged helix-like DNA-binding domain superfamily/Winged helix DNA-binding domain"/>
    <property type="match status" value="1"/>
</dbReference>
<dbReference type="Pfam" id="PF12802">
    <property type="entry name" value="MarR_2"/>
    <property type="match status" value="1"/>
</dbReference>
<proteinExistence type="predicted"/>
<dbReference type="AlphaFoldDB" id="A0A917VFT7"/>
<gene>
    <name evidence="2" type="ORF">GCM10010094_36320</name>
</gene>
<evidence type="ECO:0000313" key="3">
    <source>
        <dbReference type="Proteomes" id="UP000637788"/>
    </source>
</evidence>
<dbReference type="Proteomes" id="UP000637788">
    <property type="component" value="Unassembled WGS sequence"/>
</dbReference>
<dbReference type="GO" id="GO:0003700">
    <property type="term" value="F:DNA-binding transcription factor activity"/>
    <property type="evidence" value="ECO:0007669"/>
    <property type="project" value="InterPro"/>
</dbReference>
<reference evidence="2" key="1">
    <citation type="journal article" date="2014" name="Int. J. Syst. Evol. Microbiol.">
        <title>Complete genome sequence of Corynebacterium casei LMG S-19264T (=DSM 44701T), isolated from a smear-ripened cheese.</title>
        <authorList>
            <consortium name="US DOE Joint Genome Institute (JGI-PGF)"/>
            <person name="Walter F."/>
            <person name="Albersmeier A."/>
            <person name="Kalinowski J."/>
            <person name="Ruckert C."/>
        </authorList>
    </citation>
    <scope>NUCLEOTIDE SEQUENCE</scope>
    <source>
        <strain evidence="2">JCM 3035</strain>
    </source>
</reference>
<dbReference type="InterPro" id="IPR039422">
    <property type="entry name" value="MarR/SlyA-like"/>
</dbReference>
<sequence>MDELAIASRRYMASYALFNQALADHLRLHPTDLQCLNLLGLEPGPVTTGRVAGLTGLTTGSATRLVDRLERAGYVTRERAAEDRRRVLVTVVPERMAEFGEVWQKLNGSWYAMFDAYSDEEIALLTTHMLRTVELSASQVERLRDGEL</sequence>
<protein>
    <recommendedName>
        <fullName evidence="1">HTH marR-type domain-containing protein</fullName>
    </recommendedName>
</protein>
<evidence type="ECO:0000313" key="2">
    <source>
        <dbReference type="EMBL" id="GGK72102.1"/>
    </source>
</evidence>
<dbReference type="SUPFAM" id="SSF46785">
    <property type="entry name" value="Winged helix' DNA-binding domain"/>
    <property type="match status" value="1"/>
</dbReference>
<dbReference type="GO" id="GO:0006950">
    <property type="term" value="P:response to stress"/>
    <property type="evidence" value="ECO:0007669"/>
    <property type="project" value="TreeGrafter"/>
</dbReference>
<dbReference type="PANTHER" id="PTHR33164:SF106">
    <property type="entry name" value="TRANSCRIPTIONAL REGULATORY PROTEIN"/>
    <property type="match status" value="1"/>
</dbReference>
<accession>A0A917VFT7</accession>
<name>A0A917VFT7_9ACTN</name>
<dbReference type="InterPro" id="IPR000835">
    <property type="entry name" value="HTH_MarR-typ"/>
</dbReference>
<comment type="caution">
    <text evidence="2">The sequence shown here is derived from an EMBL/GenBank/DDBJ whole genome shotgun (WGS) entry which is preliminary data.</text>
</comment>